<keyword evidence="6" id="KW-0573">Peptidoglycan synthesis</keyword>
<feature type="non-terminal residue" evidence="11">
    <location>
        <position position="1"/>
    </location>
</feature>
<evidence type="ECO:0000256" key="7">
    <source>
        <dbReference type="ARBA" id="ARBA00022989"/>
    </source>
</evidence>
<keyword evidence="7" id="KW-1133">Transmembrane helix</keyword>
<sequence length="75" mass="8387">EGILRAVGVMMQGGKRVQGASTITQQVAKNFLVGNEHSFDRKIREALISFRIESAYSKEKILDLYLNEIYLGLGN</sequence>
<dbReference type="PANTHER" id="PTHR32282">
    <property type="entry name" value="BINDING PROTEIN TRANSPEPTIDASE, PUTATIVE-RELATED"/>
    <property type="match status" value="1"/>
</dbReference>
<keyword evidence="3" id="KW-0808">Transferase</keyword>
<organism evidence="11 12">
    <name type="scientific">Marinomonas arenicola</name>
    <dbReference type="NCBI Taxonomy" id="569601"/>
    <lineage>
        <taxon>Bacteria</taxon>
        <taxon>Pseudomonadati</taxon>
        <taxon>Pseudomonadota</taxon>
        <taxon>Gammaproteobacteria</taxon>
        <taxon>Oceanospirillales</taxon>
        <taxon>Oceanospirillaceae</taxon>
        <taxon>Marinomonas</taxon>
    </lineage>
</organism>
<evidence type="ECO:0000259" key="10">
    <source>
        <dbReference type="Pfam" id="PF00912"/>
    </source>
</evidence>
<protein>
    <submittedName>
        <fullName evidence="11">Transglycosylase domain-containing protein</fullName>
    </submittedName>
</protein>
<evidence type="ECO:0000256" key="1">
    <source>
        <dbReference type="ARBA" id="ARBA00004370"/>
    </source>
</evidence>
<keyword evidence="4" id="KW-0812">Transmembrane</keyword>
<dbReference type="InterPro" id="IPR036950">
    <property type="entry name" value="PBP_transglycosylase"/>
</dbReference>
<comment type="pathway">
    <text evidence="2">Cell wall biogenesis; peptidoglycan biosynthesis.</text>
</comment>
<feature type="domain" description="Glycosyl transferase family 51" evidence="10">
    <location>
        <begin position="2"/>
        <end position="72"/>
    </location>
</feature>
<evidence type="ECO:0000256" key="8">
    <source>
        <dbReference type="ARBA" id="ARBA00023136"/>
    </source>
</evidence>
<comment type="subcellular location">
    <subcellularLocation>
        <location evidence="1">Membrane</location>
    </subcellularLocation>
</comment>
<dbReference type="InterPro" id="IPR050396">
    <property type="entry name" value="Glycosyltr_51/Transpeptidase"/>
</dbReference>
<keyword evidence="9" id="KW-0961">Cell wall biogenesis/degradation</keyword>
<evidence type="ECO:0000256" key="6">
    <source>
        <dbReference type="ARBA" id="ARBA00022984"/>
    </source>
</evidence>
<keyword evidence="8" id="KW-0472">Membrane</keyword>
<evidence type="ECO:0000256" key="3">
    <source>
        <dbReference type="ARBA" id="ARBA00022679"/>
    </source>
</evidence>
<gene>
    <name evidence="11" type="ORF">V6242_18015</name>
</gene>
<accession>A0ABU9G977</accession>
<dbReference type="PANTHER" id="PTHR32282:SF27">
    <property type="entry name" value="PENICILLIN-BINDING PROTEIN 1A"/>
    <property type="match status" value="1"/>
</dbReference>
<evidence type="ECO:0000313" key="11">
    <source>
        <dbReference type="EMBL" id="MEL0615038.1"/>
    </source>
</evidence>
<reference evidence="11 12" key="1">
    <citation type="submission" date="2024-02" db="EMBL/GenBank/DDBJ databases">
        <title>Bacteria isolated from the canopy kelp, Nereocystis luetkeana.</title>
        <authorList>
            <person name="Pfister C.A."/>
            <person name="Younker I.T."/>
            <person name="Light S.H."/>
        </authorList>
    </citation>
    <scope>NUCLEOTIDE SEQUENCE [LARGE SCALE GENOMIC DNA]</scope>
    <source>
        <strain evidence="11 12">TI.4.07</strain>
    </source>
</reference>
<dbReference type="InterPro" id="IPR001264">
    <property type="entry name" value="Glyco_trans_51"/>
</dbReference>
<dbReference type="RefSeq" id="WP_341568245.1">
    <property type="nucleotide sequence ID" value="NZ_JBAKAR010000182.1"/>
</dbReference>
<proteinExistence type="predicted"/>
<feature type="non-terminal residue" evidence="11">
    <location>
        <position position="75"/>
    </location>
</feature>
<keyword evidence="5" id="KW-0133">Cell shape</keyword>
<dbReference type="Pfam" id="PF00912">
    <property type="entry name" value="Transgly"/>
    <property type="match status" value="1"/>
</dbReference>
<dbReference type="InterPro" id="IPR023346">
    <property type="entry name" value="Lysozyme-like_dom_sf"/>
</dbReference>
<dbReference type="Proteomes" id="UP001379949">
    <property type="component" value="Unassembled WGS sequence"/>
</dbReference>
<dbReference type="Gene3D" id="1.10.3810.10">
    <property type="entry name" value="Biosynthetic peptidoglycan transglycosylase-like"/>
    <property type="match status" value="1"/>
</dbReference>
<evidence type="ECO:0000256" key="5">
    <source>
        <dbReference type="ARBA" id="ARBA00022960"/>
    </source>
</evidence>
<evidence type="ECO:0000256" key="4">
    <source>
        <dbReference type="ARBA" id="ARBA00022692"/>
    </source>
</evidence>
<comment type="caution">
    <text evidence="11">The sequence shown here is derived from an EMBL/GenBank/DDBJ whole genome shotgun (WGS) entry which is preliminary data.</text>
</comment>
<keyword evidence="12" id="KW-1185">Reference proteome</keyword>
<evidence type="ECO:0000256" key="9">
    <source>
        <dbReference type="ARBA" id="ARBA00023316"/>
    </source>
</evidence>
<name>A0ABU9G977_9GAMM</name>
<evidence type="ECO:0000313" key="12">
    <source>
        <dbReference type="Proteomes" id="UP001379949"/>
    </source>
</evidence>
<dbReference type="EMBL" id="JBAKAR010000182">
    <property type="protein sequence ID" value="MEL0615038.1"/>
    <property type="molecule type" value="Genomic_DNA"/>
</dbReference>
<dbReference type="SUPFAM" id="SSF53955">
    <property type="entry name" value="Lysozyme-like"/>
    <property type="match status" value="1"/>
</dbReference>
<evidence type="ECO:0000256" key="2">
    <source>
        <dbReference type="ARBA" id="ARBA00004752"/>
    </source>
</evidence>